<protein>
    <recommendedName>
        <fullName evidence="4">DUF2098 domain-containing protein</fullName>
    </recommendedName>
</protein>
<evidence type="ECO:0000313" key="3">
    <source>
        <dbReference type="Proteomes" id="UP001273136"/>
    </source>
</evidence>
<organism evidence="2 3">
    <name type="scientific">Methanorbis furvi</name>
    <dbReference type="NCBI Taxonomy" id="3028299"/>
    <lineage>
        <taxon>Archaea</taxon>
        <taxon>Methanobacteriati</taxon>
        <taxon>Methanobacteriota</taxon>
        <taxon>Stenosarchaea group</taxon>
        <taxon>Methanomicrobia</taxon>
        <taxon>Methanomicrobiales</taxon>
        <taxon>Methanocorpusculaceae</taxon>
        <taxon>Methanorbis</taxon>
    </lineage>
</organism>
<feature type="coiled-coil region" evidence="1">
    <location>
        <begin position="53"/>
        <end position="80"/>
    </location>
</feature>
<dbReference type="InterPro" id="IPR019209">
    <property type="entry name" value="DUF2098"/>
</dbReference>
<dbReference type="Pfam" id="PF09871">
    <property type="entry name" value="DUF2098"/>
    <property type="match status" value="1"/>
</dbReference>
<keyword evidence="1" id="KW-0175">Coiled coil</keyword>
<evidence type="ECO:0000256" key="1">
    <source>
        <dbReference type="SAM" id="Coils"/>
    </source>
</evidence>
<accession>A0AAE4MEJ8</accession>
<evidence type="ECO:0000313" key="2">
    <source>
        <dbReference type="EMBL" id="MDV0442078.1"/>
    </source>
</evidence>
<dbReference type="Proteomes" id="UP001273136">
    <property type="component" value="Unassembled WGS sequence"/>
</dbReference>
<dbReference type="RefSeq" id="WP_338094483.1">
    <property type="nucleotide sequence ID" value="NZ_JAWDKA010000006.1"/>
</dbReference>
<evidence type="ECO:0008006" key="4">
    <source>
        <dbReference type="Google" id="ProtNLM"/>
    </source>
</evidence>
<dbReference type="EMBL" id="JAWDKA010000006">
    <property type="protein sequence ID" value="MDV0442078.1"/>
    <property type="molecule type" value="Genomic_DNA"/>
</dbReference>
<reference evidence="2" key="1">
    <citation type="submission" date="2023-06" db="EMBL/GenBank/DDBJ databases">
        <title>Genome sequence of Methancorpusculaceae sp. Ag1.</title>
        <authorList>
            <person name="Protasov E."/>
            <person name="Platt K."/>
            <person name="Poehlein A."/>
            <person name="Daniel R."/>
            <person name="Brune A."/>
        </authorList>
    </citation>
    <scope>NUCLEOTIDE SEQUENCE</scope>
    <source>
        <strain evidence="2">Ag1</strain>
    </source>
</reference>
<proteinExistence type="predicted"/>
<name>A0AAE4MEJ8_9EURY</name>
<dbReference type="AlphaFoldDB" id="A0AAE4MEJ8"/>
<gene>
    <name evidence="2" type="ORF">McpAg1_13020</name>
</gene>
<keyword evidence="3" id="KW-1185">Reference proteome</keyword>
<sequence length="93" mass="10423">MSTLAIGQTVRYGRTGTVGKIVALTEENGSAFAELDSTGLYYRIDQLTAISDVVHKETENRDFRKDLEQEQEKFREMNESAWQNTDQSCEGGG</sequence>
<comment type="caution">
    <text evidence="2">The sequence shown here is derived from an EMBL/GenBank/DDBJ whole genome shotgun (WGS) entry which is preliminary data.</text>
</comment>